<dbReference type="OrthoDB" id="9049620at2759"/>
<evidence type="ECO:0000256" key="6">
    <source>
        <dbReference type="SAM" id="MobiDB-lite"/>
    </source>
</evidence>
<dbReference type="AlphaFoldDB" id="A0A1R3KNR3"/>
<comment type="caution">
    <text evidence="8">The sequence shown here is derived from an EMBL/GenBank/DDBJ whole genome shotgun (WGS) entry which is preliminary data.</text>
</comment>
<dbReference type="EMBL" id="AWUE01012624">
    <property type="protein sequence ID" value="OMP08743.1"/>
    <property type="molecule type" value="Genomic_DNA"/>
</dbReference>
<organism evidence="8 9">
    <name type="scientific">Corchorus olitorius</name>
    <dbReference type="NCBI Taxonomy" id="93759"/>
    <lineage>
        <taxon>Eukaryota</taxon>
        <taxon>Viridiplantae</taxon>
        <taxon>Streptophyta</taxon>
        <taxon>Embryophyta</taxon>
        <taxon>Tracheophyta</taxon>
        <taxon>Spermatophyta</taxon>
        <taxon>Magnoliopsida</taxon>
        <taxon>eudicotyledons</taxon>
        <taxon>Gunneridae</taxon>
        <taxon>Pentapetalae</taxon>
        <taxon>rosids</taxon>
        <taxon>malvids</taxon>
        <taxon>Malvales</taxon>
        <taxon>Malvaceae</taxon>
        <taxon>Grewioideae</taxon>
        <taxon>Apeibeae</taxon>
        <taxon>Corchorus</taxon>
    </lineage>
</organism>
<evidence type="ECO:0000256" key="5">
    <source>
        <dbReference type="ARBA" id="ARBA00023136"/>
    </source>
</evidence>
<dbReference type="GO" id="GO:0016020">
    <property type="term" value="C:membrane"/>
    <property type="evidence" value="ECO:0007669"/>
    <property type="project" value="UniProtKB-SubCell"/>
</dbReference>
<evidence type="ECO:0000313" key="9">
    <source>
        <dbReference type="Proteomes" id="UP000187203"/>
    </source>
</evidence>
<dbReference type="PANTHER" id="PTHR15860">
    <property type="entry name" value="UNCHARACTERIZED RING FINGER-CONTAINING PROTEIN"/>
    <property type="match status" value="1"/>
</dbReference>
<protein>
    <submittedName>
        <fullName evidence="8">Uncharacterized protein</fullName>
    </submittedName>
</protein>
<keyword evidence="5 7" id="KW-0472">Membrane</keyword>
<dbReference type="GO" id="GO:1904294">
    <property type="term" value="P:positive regulation of ERAD pathway"/>
    <property type="evidence" value="ECO:0007669"/>
    <property type="project" value="InterPro"/>
</dbReference>
<evidence type="ECO:0000256" key="4">
    <source>
        <dbReference type="ARBA" id="ARBA00022989"/>
    </source>
</evidence>
<proteinExistence type="predicted"/>
<evidence type="ECO:0000313" key="8">
    <source>
        <dbReference type="EMBL" id="OMP08743.1"/>
    </source>
</evidence>
<gene>
    <name evidence="8" type="ORF">COLO4_06161</name>
</gene>
<dbReference type="InterPro" id="IPR044235">
    <property type="entry name" value="RNFT1/2"/>
</dbReference>
<feature type="region of interest" description="Disordered" evidence="6">
    <location>
        <begin position="1"/>
        <end position="35"/>
    </location>
</feature>
<evidence type="ECO:0000256" key="7">
    <source>
        <dbReference type="SAM" id="Phobius"/>
    </source>
</evidence>
<feature type="transmembrane region" description="Helical" evidence="7">
    <location>
        <begin position="338"/>
        <end position="358"/>
    </location>
</feature>
<accession>A0A1R3KNR3</accession>
<comment type="subcellular location">
    <subcellularLocation>
        <location evidence="1">Membrane</location>
        <topology evidence="1">Multi-pass membrane protein</topology>
    </subcellularLocation>
</comment>
<keyword evidence="9" id="KW-1185">Reference proteome</keyword>
<dbReference type="PANTHER" id="PTHR15860:SF27">
    <property type="entry name" value="RING_U-BOX SUPERFAMILY PROTEIN"/>
    <property type="match status" value="1"/>
</dbReference>
<evidence type="ECO:0000256" key="1">
    <source>
        <dbReference type="ARBA" id="ARBA00004141"/>
    </source>
</evidence>
<feature type="compositionally biased region" description="Low complexity" evidence="6">
    <location>
        <begin position="147"/>
        <end position="170"/>
    </location>
</feature>
<evidence type="ECO:0000256" key="2">
    <source>
        <dbReference type="ARBA" id="ARBA00022692"/>
    </source>
</evidence>
<dbReference type="Proteomes" id="UP000187203">
    <property type="component" value="Unassembled WGS sequence"/>
</dbReference>
<keyword evidence="2 7" id="KW-0812">Transmembrane</keyword>
<feature type="transmembrane region" description="Helical" evidence="7">
    <location>
        <begin position="292"/>
        <end position="317"/>
    </location>
</feature>
<feature type="compositionally biased region" description="Low complexity" evidence="6">
    <location>
        <begin position="7"/>
        <end position="23"/>
    </location>
</feature>
<feature type="region of interest" description="Disordered" evidence="6">
    <location>
        <begin position="120"/>
        <end position="183"/>
    </location>
</feature>
<evidence type="ECO:0000256" key="3">
    <source>
        <dbReference type="ARBA" id="ARBA00022786"/>
    </source>
</evidence>
<reference evidence="9" key="1">
    <citation type="submission" date="2013-09" db="EMBL/GenBank/DDBJ databases">
        <title>Corchorus olitorius genome sequencing.</title>
        <authorList>
            <person name="Alam M."/>
            <person name="Haque M.S."/>
            <person name="Islam M.S."/>
            <person name="Emdad E.M."/>
            <person name="Islam M.M."/>
            <person name="Ahmed B."/>
            <person name="Halim A."/>
            <person name="Hossen Q.M.M."/>
            <person name="Hossain M.Z."/>
            <person name="Ahmed R."/>
            <person name="Khan M.M."/>
            <person name="Islam R."/>
            <person name="Rashid M.M."/>
            <person name="Khan S.A."/>
            <person name="Rahman M.S."/>
            <person name="Alam M."/>
            <person name="Yahiya A.S."/>
            <person name="Khan M.S."/>
            <person name="Azam M.S."/>
            <person name="Haque T."/>
            <person name="Lashkar M.Z.H."/>
            <person name="Akhand A.I."/>
            <person name="Morshed G."/>
            <person name="Roy S."/>
            <person name="Uddin K.S."/>
            <person name="Rabeya T."/>
            <person name="Hossain A.S."/>
            <person name="Chowdhury A."/>
            <person name="Snigdha A.R."/>
            <person name="Mortoza M.S."/>
            <person name="Matin S.A."/>
            <person name="Hoque S.M.E."/>
            <person name="Islam M.K."/>
            <person name="Roy D.K."/>
            <person name="Haider R."/>
            <person name="Moosa M.M."/>
            <person name="Elias S.M."/>
            <person name="Hasan A.M."/>
            <person name="Jahan S."/>
            <person name="Shafiuddin M."/>
            <person name="Mahmood N."/>
            <person name="Shommy N.S."/>
        </authorList>
    </citation>
    <scope>NUCLEOTIDE SEQUENCE [LARGE SCALE GENOMIC DNA]</scope>
    <source>
        <strain evidence="9">cv. O-4</strain>
    </source>
</reference>
<feature type="transmembrane region" description="Helical" evidence="7">
    <location>
        <begin position="251"/>
        <end position="272"/>
    </location>
</feature>
<name>A0A1R3KNR3_9ROSI</name>
<dbReference type="GO" id="GO:0061630">
    <property type="term" value="F:ubiquitin protein ligase activity"/>
    <property type="evidence" value="ECO:0007669"/>
    <property type="project" value="InterPro"/>
</dbReference>
<sequence>MMVRVRATATASASSTPMEASSTNQDSYRGGGGSTNSRRYGMLSASNIIQAPISALLEYSGLLRTARSIHQESDPLIPNQNLENSTSALANNGEVSIRIIGAGDHDSERDASGMVVGQLREGTSQSEVSLGLGTSDGQGGDSRSSDRGVAASGEGASQSSSNGSVSGADAEAGDGSGAGVNNSRDSSYQRYDIQQAARWIEQVLPFSLLLLVVFIRQHLQGFFVTIWIAAVMFKSNEILRKQTALKGERKMSVLIGISLAFTLHVVAVYWWYWNDDLLYPLVMLPPKSIPPFWHAIFIIMVNDTLVRQEAMVLKCFLLMYYKNSRGRNYRKQGQMLTLVEYMMLLYRALLPTPVWYRFFLNKDYGSLFSSLMTGLYLTFKLTSVVEKVQSFFAALKALSRKEVHYGAYATSEQVMN</sequence>
<keyword evidence="3" id="KW-0833">Ubl conjugation pathway</keyword>
<keyword evidence="4 7" id="KW-1133">Transmembrane helix</keyword>